<organism evidence="1 2">
    <name type="scientific">Paenibacillus prosopidis</name>
    <dbReference type="NCBI Taxonomy" id="630520"/>
    <lineage>
        <taxon>Bacteria</taxon>
        <taxon>Bacillati</taxon>
        <taxon>Bacillota</taxon>
        <taxon>Bacilli</taxon>
        <taxon>Bacillales</taxon>
        <taxon>Paenibacillaceae</taxon>
        <taxon>Paenibacillus</taxon>
    </lineage>
</organism>
<keyword evidence="2" id="KW-1185">Reference proteome</keyword>
<dbReference type="EMBL" id="QPJD01000023">
    <property type="protein sequence ID" value="RCW41497.1"/>
    <property type="molecule type" value="Genomic_DNA"/>
</dbReference>
<dbReference type="AlphaFoldDB" id="A0A368VQG5"/>
<evidence type="ECO:0000313" key="1">
    <source>
        <dbReference type="EMBL" id="RCW41497.1"/>
    </source>
</evidence>
<protein>
    <submittedName>
        <fullName evidence="1">Uncharacterized protein</fullName>
    </submittedName>
</protein>
<evidence type="ECO:0000313" key="2">
    <source>
        <dbReference type="Proteomes" id="UP000252415"/>
    </source>
</evidence>
<accession>A0A368VQG5</accession>
<gene>
    <name evidence="1" type="ORF">DFP97_12326</name>
</gene>
<reference evidence="1 2" key="1">
    <citation type="submission" date="2018-07" db="EMBL/GenBank/DDBJ databases">
        <title>Genomic Encyclopedia of Type Strains, Phase III (KMG-III): the genomes of soil and plant-associated and newly described type strains.</title>
        <authorList>
            <person name="Whitman W."/>
        </authorList>
    </citation>
    <scope>NUCLEOTIDE SEQUENCE [LARGE SCALE GENOMIC DNA]</scope>
    <source>
        <strain evidence="1 2">CECT 7506</strain>
    </source>
</reference>
<dbReference type="RefSeq" id="WP_114383804.1">
    <property type="nucleotide sequence ID" value="NZ_QPJD01000023.1"/>
</dbReference>
<name>A0A368VQG5_9BACL</name>
<dbReference type="OrthoDB" id="2664114at2"/>
<proteinExistence type="predicted"/>
<dbReference type="Proteomes" id="UP000252415">
    <property type="component" value="Unassembled WGS sequence"/>
</dbReference>
<comment type="caution">
    <text evidence="1">The sequence shown here is derived from an EMBL/GenBank/DDBJ whole genome shotgun (WGS) entry which is preliminary data.</text>
</comment>
<sequence>MDNENAGILLPVETDRRFDQLLADWAVHARLSPEKEIEIYERIFVVEEDLGYDWWRQLVDGFSFKASNVVPKFAFKGTLLPSLV</sequence>